<feature type="transmembrane region" description="Helical" evidence="7">
    <location>
        <begin position="140"/>
        <end position="164"/>
    </location>
</feature>
<dbReference type="Pfam" id="PF01891">
    <property type="entry name" value="CbiM"/>
    <property type="match status" value="1"/>
</dbReference>
<feature type="transmembrane region" description="Helical" evidence="7">
    <location>
        <begin position="246"/>
        <end position="265"/>
    </location>
</feature>
<feature type="transmembrane region" description="Helical" evidence="7">
    <location>
        <begin position="103"/>
        <end position="128"/>
    </location>
</feature>
<keyword evidence="5 7" id="KW-1133">Transmembrane helix</keyword>
<keyword evidence="9" id="KW-1185">Reference proteome</keyword>
<dbReference type="Proteomes" id="UP001432062">
    <property type="component" value="Chromosome"/>
</dbReference>
<name>A0ABZ1YSG4_9NOCA</name>
<proteinExistence type="predicted"/>
<evidence type="ECO:0000313" key="9">
    <source>
        <dbReference type="Proteomes" id="UP001432062"/>
    </source>
</evidence>
<feature type="transmembrane region" description="Helical" evidence="7">
    <location>
        <begin position="40"/>
        <end position="60"/>
    </location>
</feature>
<dbReference type="PANTHER" id="PTHR34229:SF1">
    <property type="entry name" value="METAL TRANSPORT PROTEIN HI_1621-RELATED"/>
    <property type="match status" value="1"/>
</dbReference>
<dbReference type="EMBL" id="CP109441">
    <property type="protein sequence ID" value="WUV44900.1"/>
    <property type="molecule type" value="Genomic_DNA"/>
</dbReference>
<organism evidence="8 9">
    <name type="scientific">Nocardia vinacea</name>
    <dbReference type="NCBI Taxonomy" id="96468"/>
    <lineage>
        <taxon>Bacteria</taxon>
        <taxon>Bacillati</taxon>
        <taxon>Actinomycetota</taxon>
        <taxon>Actinomycetes</taxon>
        <taxon>Mycobacteriales</taxon>
        <taxon>Nocardiaceae</taxon>
        <taxon>Nocardia</taxon>
    </lineage>
</organism>
<evidence type="ECO:0000256" key="7">
    <source>
        <dbReference type="SAM" id="Phobius"/>
    </source>
</evidence>
<dbReference type="RefSeq" id="WP_329408113.1">
    <property type="nucleotide sequence ID" value="NZ_CP109441.1"/>
</dbReference>
<evidence type="ECO:0000256" key="5">
    <source>
        <dbReference type="ARBA" id="ARBA00022989"/>
    </source>
</evidence>
<protein>
    <submittedName>
        <fullName evidence="8">Cobalt transporter CbiM</fullName>
    </submittedName>
</protein>
<accession>A0ABZ1YSG4</accession>
<evidence type="ECO:0000256" key="1">
    <source>
        <dbReference type="ARBA" id="ARBA00004651"/>
    </source>
</evidence>
<gene>
    <name evidence="8" type="primary">cbiM</name>
    <name evidence="8" type="ORF">OG563_38120</name>
</gene>
<feature type="transmembrane region" description="Helical" evidence="7">
    <location>
        <begin position="72"/>
        <end position="97"/>
    </location>
</feature>
<keyword evidence="6 7" id="KW-0472">Membrane</keyword>
<sequence length="365" mass="37303">MHIPDGYLSPATCVVGYVVAVPVAAVAARRVENVVKTRQVPTLAMLSAVSFLVMMFNIPIPDGTTAHAVGGALIAVVLGPWAALIAVAVALGFQALLFGDGGVLAFGVNVFNMGVVLPFVAYGIYRLLSRGSTLISWRRVVGAAVGGYVGLNAAAICVGIELGIQPDLFHDASGTPLYSPYHLSQALPAMLFAHLLIAGIAEAALAGGVVAYLQQANIPLLQVNHPGVPVDAADNAAPKPRLRPGAVALSAMAVLVLLTPLGLLAPGGAFGEDAPQDLDLGDLGLSAVPTGLAKYAGFWNHTLLGDYGFSNGSHTNIGYLVSAVVGIVVVGAAVYLIAFGLRALGSRGWSRTRTDPARTAAETGS</sequence>
<feature type="transmembrane region" description="Helical" evidence="7">
    <location>
        <begin position="317"/>
        <end position="341"/>
    </location>
</feature>
<keyword evidence="4 7" id="KW-0812">Transmembrane</keyword>
<keyword evidence="2" id="KW-0813">Transport</keyword>
<evidence type="ECO:0000256" key="6">
    <source>
        <dbReference type="ARBA" id="ARBA00023136"/>
    </source>
</evidence>
<evidence type="ECO:0000256" key="4">
    <source>
        <dbReference type="ARBA" id="ARBA00022692"/>
    </source>
</evidence>
<keyword evidence="3" id="KW-1003">Cell membrane</keyword>
<evidence type="ECO:0000256" key="2">
    <source>
        <dbReference type="ARBA" id="ARBA00022448"/>
    </source>
</evidence>
<dbReference type="NCBIfam" id="NF008873">
    <property type="entry name" value="PRK11909.1"/>
    <property type="match status" value="1"/>
</dbReference>
<feature type="transmembrane region" description="Helical" evidence="7">
    <location>
        <begin position="7"/>
        <end position="28"/>
    </location>
</feature>
<reference evidence="8" key="1">
    <citation type="submission" date="2022-10" db="EMBL/GenBank/DDBJ databases">
        <title>The complete genomes of actinobacterial strains from the NBC collection.</title>
        <authorList>
            <person name="Joergensen T.S."/>
            <person name="Alvarez Arevalo M."/>
            <person name="Sterndorff E.B."/>
            <person name="Faurdal D."/>
            <person name="Vuksanovic O."/>
            <person name="Mourched A.-S."/>
            <person name="Charusanti P."/>
            <person name="Shaw S."/>
            <person name="Blin K."/>
            <person name="Weber T."/>
        </authorList>
    </citation>
    <scope>NUCLEOTIDE SEQUENCE</scope>
    <source>
        <strain evidence="8">NBC_01482</strain>
    </source>
</reference>
<evidence type="ECO:0000313" key="8">
    <source>
        <dbReference type="EMBL" id="WUV44900.1"/>
    </source>
</evidence>
<evidence type="ECO:0000256" key="3">
    <source>
        <dbReference type="ARBA" id="ARBA00022475"/>
    </source>
</evidence>
<dbReference type="InterPro" id="IPR002751">
    <property type="entry name" value="CbiM/NikMN"/>
</dbReference>
<dbReference type="PANTHER" id="PTHR34229">
    <property type="entry name" value="METAL TRANSPORT PROTEIN HI_1621-RELATED"/>
    <property type="match status" value="1"/>
</dbReference>
<feature type="transmembrane region" description="Helical" evidence="7">
    <location>
        <begin position="191"/>
        <end position="213"/>
    </location>
</feature>
<comment type="subcellular location">
    <subcellularLocation>
        <location evidence="1">Cell membrane</location>
        <topology evidence="1">Multi-pass membrane protein</topology>
    </subcellularLocation>
</comment>
<dbReference type="Gene3D" id="1.10.1760.20">
    <property type="match status" value="1"/>
</dbReference>